<feature type="transmembrane region" description="Helical" evidence="7">
    <location>
        <begin position="107"/>
        <end position="128"/>
    </location>
</feature>
<comment type="caution">
    <text evidence="8">The sequence shown here is derived from an EMBL/GenBank/DDBJ whole genome shotgun (WGS) entry which is preliminary data.</text>
</comment>
<evidence type="ECO:0000313" key="9">
    <source>
        <dbReference type="Proteomes" id="UP000094622"/>
    </source>
</evidence>
<organism evidence="8 9">
    <name type="scientific">Methylobrevis pamukkalensis</name>
    <dbReference type="NCBI Taxonomy" id="1439726"/>
    <lineage>
        <taxon>Bacteria</taxon>
        <taxon>Pseudomonadati</taxon>
        <taxon>Pseudomonadota</taxon>
        <taxon>Alphaproteobacteria</taxon>
        <taxon>Hyphomicrobiales</taxon>
        <taxon>Pleomorphomonadaceae</taxon>
        <taxon>Methylobrevis</taxon>
    </lineage>
</organism>
<evidence type="ECO:0000256" key="3">
    <source>
        <dbReference type="ARBA" id="ARBA00022475"/>
    </source>
</evidence>
<dbReference type="Gene3D" id="1.20.1250.20">
    <property type="entry name" value="MFS general substrate transporter like domains"/>
    <property type="match status" value="1"/>
</dbReference>
<evidence type="ECO:0000256" key="5">
    <source>
        <dbReference type="ARBA" id="ARBA00022989"/>
    </source>
</evidence>
<keyword evidence="3" id="KW-1003">Cell membrane</keyword>
<evidence type="ECO:0000256" key="4">
    <source>
        <dbReference type="ARBA" id="ARBA00022692"/>
    </source>
</evidence>
<evidence type="ECO:0000256" key="7">
    <source>
        <dbReference type="SAM" id="Phobius"/>
    </source>
</evidence>
<dbReference type="SUPFAM" id="SSF103473">
    <property type="entry name" value="MFS general substrate transporter"/>
    <property type="match status" value="1"/>
</dbReference>
<proteinExistence type="predicted"/>
<dbReference type="GO" id="GO:0005886">
    <property type="term" value="C:plasma membrane"/>
    <property type="evidence" value="ECO:0007669"/>
    <property type="project" value="UniProtKB-SubCell"/>
</dbReference>
<keyword evidence="8" id="KW-0808">Transferase</keyword>
<evidence type="ECO:0000256" key="6">
    <source>
        <dbReference type="ARBA" id="ARBA00023136"/>
    </source>
</evidence>
<feature type="transmembrane region" description="Helical" evidence="7">
    <location>
        <begin position="169"/>
        <end position="189"/>
    </location>
</feature>
<dbReference type="InterPro" id="IPR036259">
    <property type="entry name" value="MFS_trans_sf"/>
</dbReference>
<dbReference type="Proteomes" id="UP000094622">
    <property type="component" value="Unassembled WGS sequence"/>
</dbReference>
<dbReference type="EMBL" id="MCRJ01000142">
    <property type="protein sequence ID" value="ODN68709.1"/>
    <property type="molecule type" value="Genomic_DNA"/>
</dbReference>
<reference evidence="8 9" key="1">
    <citation type="submission" date="2016-07" db="EMBL/GenBank/DDBJ databases">
        <title>Draft Genome Sequence of Methylobrevis pamukkalensis PK2.</title>
        <authorList>
            <person name="Vasilenko O.V."/>
            <person name="Doronina N.V."/>
            <person name="Shmareva M.N."/>
            <person name="Tarlachkov S.V."/>
            <person name="Mustakhimov I."/>
            <person name="Trotsenko Y.A."/>
        </authorList>
    </citation>
    <scope>NUCLEOTIDE SEQUENCE [LARGE SCALE GENOMIC DNA]</scope>
    <source>
        <strain evidence="8 9">PK2</strain>
    </source>
</reference>
<name>A0A1E3GX99_9HYPH</name>
<feature type="transmembrane region" description="Helical" evidence="7">
    <location>
        <begin position="83"/>
        <end position="101"/>
    </location>
</feature>
<dbReference type="AlphaFoldDB" id="A0A1E3GX99"/>
<evidence type="ECO:0000313" key="8">
    <source>
        <dbReference type="EMBL" id="ODN68709.1"/>
    </source>
</evidence>
<dbReference type="PATRIC" id="fig|1439726.3.peg.4215"/>
<keyword evidence="5 7" id="KW-1133">Transmembrane helix</keyword>
<accession>A0A1E3GX99</accession>
<feature type="transmembrane region" description="Helical" evidence="7">
    <location>
        <begin position="140"/>
        <end position="163"/>
    </location>
</feature>
<keyword evidence="2" id="KW-0813">Transport</keyword>
<protein>
    <submittedName>
        <fullName evidence="8">Acylglycerophosphoethanolamine acyltransferase</fullName>
    </submittedName>
</protein>
<evidence type="ECO:0000256" key="1">
    <source>
        <dbReference type="ARBA" id="ARBA00004651"/>
    </source>
</evidence>
<keyword evidence="6 7" id="KW-0472">Membrane</keyword>
<gene>
    <name evidence="8" type="ORF">A6302_03992</name>
</gene>
<dbReference type="PANTHER" id="PTHR43266">
    <property type="entry name" value="MACROLIDE-EFFLUX PROTEIN"/>
    <property type="match status" value="1"/>
</dbReference>
<dbReference type="GO" id="GO:0016746">
    <property type="term" value="F:acyltransferase activity"/>
    <property type="evidence" value="ECO:0007669"/>
    <property type="project" value="UniProtKB-KW"/>
</dbReference>
<evidence type="ECO:0000256" key="2">
    <source>
        <dbReference type="ARBA" id="ARBA00022448"/>
    </source>
</evidence>
<sequence>MMGRLISSRRFAPLFWCQFFSALGDNFLKNALVFLILATMAAQEAETFVSFAGAVLIAPFFFLSALGGELADRHDKAVIAKRLKFAEIGAAAIAVAGFLMMSIPVLFVALFAFGTISALFGPIKYGILPDHLETRELPSGNALVEGATFIAIVGGTVLASIAFKLSDATVIAVTLMAFSVLSWLAPGSFRRPARRRRTSSST</sequence>
<dbReference type="PANTHER" id="PTHR43266:SF2">
    <property type="entry name" value="MAJOR FACILITATOR SUPERFAMILY (MFS) PROFILE DOMAIN-CONTAINING PROTEIN"/>
    <property type="match status" value="1"/>
</dbReference>
<keyword evidence="4 7" id="KW-0812">Transmembrane</keyword>
<keyword evidence="8" id="KW-0012">Acyltransferase</keyword>
<feature type="transmembrane region" description="Helical" evidence="7">
    <location>
        <begin position="48"/>
        <end position="71"/>
    </location>
</feature>
<comment type="subcellular location">
    <subcellularLocation>
        <location evidence="1">Cell membrane</location>
        <topology evidence="1">Multi-pass membrane protein</topology>
    </subcellularLocation>
</comment>
<keyword evidence="9" id="KW-1185">Reference proteome</keyword>